<evidence type="ECO:0000313" key="1">
    <source>
        <dbReference type="EMBL" id="SFJ14971.1"/>
    </source>
</evidence>
<evidence type="ECO:0000313" key="2">
    <source>
        <dbReference type="Proteomes" id="UP000199110"/>
    </source>
</evidence>
<accession>A0A1I3P0J5</accession>
<reference evidence="1 2" key="1">
    <citation type="submission" date="2016-10" db="EMBL/GenBank/DDBJ databases">
        <authorList>
            <person name="de Groot N.N."/>
        </authorList>
    </citation>
    <scope>NUCLEOTIDE SEQUENCE [LARGE SCALE GENOMIC DNA]</scope>
    <source>
        <strain evidence="1 2">DSM 19073</strain>
    </source>
</reference>
<dbReference type="AlphaFoldDB" id="A0A1I3P0J5"/>
<dbReference type="STRING" id="390807.SAMN04488095_2306"/>
<dbReference type="EMBL" id="FORA01000002">
    <property type="protein sequence ID" value="SFJ14971.1"/>
    <property type="molecule type" value="Genomic_DNA"/>
</dbReference>
<organism evidence="1 2">
    <name type="scientific">Jannaschia pohangensis</name>
    <dbReference type="NCBI Taxonomy" id="390807"/>
    <lineage>
        <taxon>Bacteria</taxon>
        <taxon>Pseudomonadati</taxon>
        <taxon>Pseudomonadota</taxon>
        <taxon>Alphaproteobacteria</taxon>
        <taxon>Rhodobacterales</taxon>
        <taxon>Roseobacteraceae</taxon>
        <taxon>Jannaschia</taxon>
    </lineage>
</organism>
<dbReference type="OrthoDB" id="8115984at2"/>
<dbReference type="Proteomes" id="UP000199110">
    <property type="component" value="Unassembled WGS sequence"/>
</dbReference>
<keyword evidence="2" id="KW-1185">Reference proteome</keyword>
<name>A0A1I3P0J5_9RHOB</name>
<protein>
    <submittedName>
        <fullName evidence="1">Uncharacterized protein</fullName>
    </submittedName>
</protein>
<dbReference type="RefSeq" id="WP_092780328.1">
    <property type="nucleotide sequence ID" value="NZ_FORA01000002.1"/>
</dbReference>
<proteinExistence type="predicted"/>
<gene>
    <name evidence="1" type="ORF">SAMN04488095_2306</name>
</gene>
<sequence length="115" mass="13533">MGDLLPLQDIPNTIELKDLRRWANMFFDILERDGHYRIPLKQSYYWSVANPERIYSDPTQEPEWSGLDDLYDNVRDVMMCENSDADERIICNMKDFAALLHYISSGLPFREPTDA</sequence>